<proteinExistence type="predicted"/>
<protein>
    <submittedName>
        <fullName evidence="3">TLC domain-containing protein</fullName>
    </submittedName>
</protein>
<gene>
    <name evidence="1" type="ORF">ECPE_LOCUS5448</name>
</gene>
<reference evidence="3" key="1">
    <citation type="submission" date="2016-06" db="UniProtKB">
        <authorList>
            <consortium name="WormBaseParasite"/>
        </authorList>
    </citation>
    <scope>IDENTIFICATION</scope>
</reference>
<dbReference type="EMBL" id="UZAN01042301">
    <property type="protein sequence ID" value="VDP75544.1"/>
    <property type="molecule type" value="Genomic_DNA"/>
</dbReference>
<dbReference type="OrthoDB" id="6077599at2759"/>
<dbReference type="Proteomes" id="UP000272942">
    <property type="component" value="Unassembled WGS sequence"/>
</dbReference>
<dbReference type="AlphaFoldDB" id="A0A183AER3"/>
<dbReference type="PANTHER" id="PTHR15859:SF1">
    <property type="entry name" value="BTB DOMAIN-CONTAINING PROTEIN"/>
    <property type="match status" value="1"/>
</dbReference>
<reference evidence="1 2" key="2">
    <citation type="submission" date="2018-11" db="EMBL/GenBank/DDBJ databases">
        <authorList>
            <consortium name="Pathogen Informatics"/>
        </authorList>
    </citation>
    <scope>NUCLEOTIDE SEQUENCE [LARGE SCALE GENOMIC DNA]</scope>
    <source>
        <strain evidence="1 2">Egypt</strain>
    </source>
</reference>
<name>A0A183AER3_9TREM</name>
<dbReference type="PANTHER" id="PTHR15859">
    <property type="entry name" value="SETA BINDING PROTEIN 1"/>
    <property type="match status" value="1"/>
</dbReference>
<evidence type="ECO:0000313" key="3">
    <source>
        <dbReference type="WBParaSite" id="ECPE_0000546101-mRNA-1"/>
    </source>
</evidence>
<sequence length="111" mass="12303">MTLMSHHCISLRCLFRSIQIGRYDLNGRAVDYLLFIGAHLVALSRRGLVGVRHVMTNTWQVWSTVPILSYGVAASELLLLGCANGRICSISEFALDPISWFCFVLNLSAAC</sequence>
<dbReference type="WBParaSite" id="ECPE_0000546101-mRNA-1">
    <property type="protein sequence ID" value="ECPE_0000546101-mRNA-1"/>
    <property type="gene ID" value="ECPE_0000546101"/>
</dbReference>
<keyword evidence="2" id="KW-1185">Reference proteome</keyword>
<evidence type="ECO:0000313" key="2">
    <source>
        <dbReference type="Proteomes" id="UP000272942"/>
    </source>
</evidence>
<dbReference type="InterPro" id="IPR047876">
    <property type="entry name" value="SHKBP1/KCTD3"/>
</dbReference>
<organism evidence="3">
    <name type="scientific">Echinostoma caproni</name>
    <dbReference type="NCBI Taxonomy" id="27848"/>
    <lineage>
        <taxon>Eukaryota</taxon>
        <taxon>Metazoa</taxon>
        <taxon>Spiralia</taxon>
        <taxon>Lophotrochozoa</taxon>
        <taxon>Platyhelminthes</taxon>
        <taxon>Trematoda</taxon>
        <taxon>Digenea</taxon>
        <taxon>Plagiorchiida</taxon>
        <taxon>Echinostomata</taxon>
        <taxon>Echinostomatoidea</taxon>
        <taxon>Echinostomatidae</taxon>
        <taxon>Echinostoma</taxon>
    </lineage>
</organism>
<evidence type="ECO:0000313" key="1">
    <source>
        <dbReference type="EMBL" id="VDP75544.1"/>
    </source>
</evidence>
<accession>A0A183AER3</accession>